<dbReference type="EMBL" id="JACGCM010000376">
    <property type="protein sequence ID" value="KAF6172861.1"/>
    <property type="molecule type" value="Genomic_DNA"/>
</dbReference>
<dbReference type="GO" id="GO:0006355">
    <property type="term" value="P:regulation of DNA-templated transcription"/>
    <property type="evidence" value="ECO:0007669"/>
    <property type="project" value="InterPro"/>
</dbReference>
<feature type="compositionally biased region" description="Basic and acidic residues" evidence="1">
    <location>
        <begin position="491"/>
        <end position="500"/>
    </location>
</feature>
<feature type="region of interest" description="Disordered" evidence="1">
    <location>
        <begin position="364"/>
        <end position="538"/>
    </location>
</feature>
<dbReference type="AlphaFoldDB" id="A0A7J7P0B1"/>
<dbReference type="InterPro" id="IPR028938">
    <property type="entry name" value="Rsf1-like"/>
</dbReference>
<dbReference type="Proteomes" id="UP000541444">
    <property type="component" value="Unassembled WGS sequence"/>
</dbReference>
<keyword evidence="3" id="KW-1185">Reference proteome</keyword>
<sequence>MAPNRTNNRDVVIVPSPPPISDSQIARIRLRERWELASVLNFLRVFDPVIKSGLKVTAEEIETSLIMPNKDLADLHIAILKGIPPVSKVLPGTDAWVPLVRKKLSDWWKWLAEGENPLIANPGEEILRYKELDPTARLQILKALCELRAFQNDAIRYVNDAIKEGTEVSVFRKESTGEDKKGTAYWYDGDSTIGHRLYKEITKVEFVKMKGKGRLTQPTNSYQWETLATNLEEFQQISEKFSCNKIPVGADIMKMVDTEIIPVLEEIQKKKERALKKQQRQAVRLTSCLNSYQAARTRSCRDRKPVSYTFDDFDRSIDEAIDEGKVIQLDTRRKTTHDKNREGEGKGIVFNGVFENNGLIESDAKKDDFNEDNKLRGAGGGDDSDDADYYGKGDEDDNKDDENESISDDSEKENNNAGNVRRLTRGSQKRKALVEKDITGLRRSSRLPSHPETNKLRKKSSPNTSNDQVMLTSDSDEGTVSDNTEDEIMDSNEKGSRADLDGLLEVSGEDDSENEEDHFSENENEEDDSLKSEEDNDA</sequence>
<evidence type="ECO:0000256" key="1">
    <source>
        <dbReference type="SAM" id="MobiDB-lite"/>
    </source>
</evidence>
<organism evidence="2 3">
    <name type="scientific">Kingdonia uniflora</name>
    <dbReference type="NCBI Taxonomy" id="39325"/>
    <lineage>
        <taxon>Eukaryota</taxon>
        <taxon>Viridiplantae</taxon>
        <taxon>Streptophyta</taxon>
        <taxon>Embryophyta</taxon>
        <taxon>Tracheophyta</taxon>
        <taxon>Spermatophyta</taxon>
        <taxon>Magnoliopsida</taxon>
        <taxon>Ranunculales</taxon>
        <taxon>Circaeasteraceae</taxon>
        <taxon>Kingdonia</taxon>
    </lineage>
</organism>
<evidence type="ECO:0000313" key="3">
    <source>
        <dbReference type="Proteomes" id="UP000541444"/>
    </source>
</evidence>
<dbReference type="PANTHER" id="PTHR14296">
    <property type="entry name" value="REMODELING AND SPACING FACTOR 1"/>
    <property type="match status" value="1"/>
</dbReference>
<proteinExistence type="predicted"/>
<comment type="caution">
    <text evidence="2">The sequence shown here is derived from an EMBL/GenBank/DDBJ whole genome shotgun (WGS) entry which is preliminary data.</text>
</comment>
<gene>
    <name evidence="2" type="ORF">GIB67_035415</name>
</gene>
<feature type="compositionally biased region" description="Acidic residues" evidence="1">
    <location>
        <begin position="507"/>
        <end position="528"/>
    </location>
</feature>
<feature type="compositionally biased region" description="Acidic residues" evidence="1">
    <location>
        <begin position="382"/>
        <end position="411"/>
    </location>
</feature>
<dbReference type="OrthoDB" id="303107at2759"/>
<feature type="compositionally biased region" description="Basic and acidic residues" evidence="1">
    <location>
        <begin position="529"/>
        <end position="538"/>
    </location>
</feature>
<evidence type="ECO:0008006" key="4">
    <source>
        <dbReference type="Google" id="ProtNLM"/>
    </source>
</evidence>
<feature type="compositionally biased region" description="Basic residues" evidence="1">
    <location>
        <begin position="422"/>
        <end position="431"/>
    </location>
</feature>
<protein>
    <recommendedName>
        <fullName evidence="4">DDT domain-containing protein DDR4</fullName>
    </recommendedName>
</protein>
<feature type="compositionally biased region" description="Acidic residues" evidence="1">
    <location>
        <begin position="474"/>
        <end position="490"/>
    </location>
</feature>
<dbReference type="GO" id="GO:0031213">
    <property type="term" value="C:RSF complex"/>
    <property type="evidence" value="ECO:0007669"/>
    <property type="project" value="InterPro"/>
</dbReference>
<dbReference type="PANTHER" id="PTHR14296:SF12">
    <property type="entry name" value="DDT DOMAIN-CONTAINING PROTEIN DDR4 ISOFORM X1"/>
    <property type="match status" value="1"/>
</dbReference>
<feature type="compositionally biased region" description="Basic and acidic residues" evidence="1">
    <location>
        <begin position="364"/>
        <end position="375"/>
    </location>
</feature>
<reference evidence="2 3" key="1">
    <citation type="journal article" date="2020" name="IScience">
        <title>Genome Sequencing of the Endangered Kingdonia uniflora (Circaeasteraceae, Ranunculales) Reveals Potential Mechanisms of Evolutionary Specialization.</title>
        <authorList>
            <person name="Sun Y."/>
            <person name="Deng T."/>
            <person name="Zhang A."/>
            <person name="Moore M.J."/>
            <person name="Landis J.B."/>
            <person name="Lin N."/>
            <person name="Zhang H."/>
            <person name="Zhang X."/>
            <person name="Huang J."/>
            <person name="Zhang X."/>
            <person name="Sun H."/>
            <person name="Wang H."/>
        </authorList>
    </citation>
    <scope>NUCLEOTIDE SEQUENCE [LARGE SCALE GENOMIC DNA]</scope>
    <source>
        <strain evidence="2">TB1705</strain>
        <tissue evidence="2">Leaf</tissue>
    </source>
</reference>
<name>A0A7J7P0B1_9MAGN</name>
<feature type="compositionally biased region" description="Polar residues" evidence="1">
    <location>
        <begin position="461"/>
        <end position="473"/>
    </location>
</feature>
<accession>A0A7J7P0B1</accession>
<evidence type="ECO:0000313" key="2">
    <source>
        <dbReference type="EMBL" id="KAF6172861.1"/>
    </source>
</evidence>